<keyword evidence="1" id="KW-0732">Signal</keyword>
<protein>
    <recommendedName>
        <fullName evidence="4">Transglutaminase-like domain-containing protein</fullName>
    </recommendedName>
</protein>
<dbReference type="EMBL" id="QFPO01000004">
    <property type="protein sequence ID" value="PZQ17347.1"/>
    <property type="molecule type" value="Genomic_DNA"/>
</dbReference>
<evidence type="ECO:0008006" key="4">
    <source>
        <dbReference type="Google" id="ProtNLM"/>
    </source>
</evidence>
<name>A0A2W5MBY2_9GAMM</name>
<gene>
    <name evidence="2" type="ORF">DI564_05925</name>
</gene>
<feature type="signal peptide" evidence="1">
    <location>
        <begin position="1"/>
        <end position="28"/>
    </location>
</feature>
<sequence length="377" mass="39729">MVRLATRRHALSLFVWALFASFAPPAAAAGRSAPDIALEVALTPPGELYPALDLSQAPRGDRSLGGGSGLLRVAVLNRGGATALRLRVDSEGLRAPAEFELALASGERRSWWPRLDWDAAALRGLSAPRRQDLRVSVEADGVAIAAERLDVRLHGLDEALYYVRSDGQSVDLAGIFAAYVDPHSPAVDAILARAGLDAATQHPLPAAAERARRLALAAAVWSELVRRGLRYSADVLALESGPRLYSQRVQLPEQTWQLGSAHCLDASVLIASVLERLGVPTFLVLVPGHALVGFYVDAARREAEVVETTLLAGGDASAGSFAAALAAGRARYRLALPHLAAGARPGHMVIDVSAARAYGIMPLAVGAGSRDDRPPGD</sequence>
<evidence type="ECO:0000313" key="2">
    <source>
        <dbReference type="EMBL" id="PZQ17347.1"/>
    </source>
</evidence>
<evidence type="ECO:0000313" key="3">
    <source>
        <dbReference type="Proteomes" id="UP000249046"/>
    </source>
</evidence>
<proteinExistence type="predicted"/>
<accession>A0A2W5MBY2</accession>
<dbReference type="Proteomes" id="UP000249046">
    <property type="component" value="Unassembled WGS sequence"/>
</dbReference>
<comment type="caution">
    <text evidence="2">The sequence shown here is derived from an EMBL/GenBank/DDBJ whole genome shotgun (WGS) entry which is preliminary data.</text>
</comment>
<evidence type="ECO:0000256" key="1">
    <source>
        <dbReference type="SAM" id="SignalP"/>
    </source>
</evidence>
<organism evidence="2 3">
    <name type="scientific">Rhodanobacter denitrificans</name>
    <dbReference type="NCBI Taxonomy" id="666685"/>
    <lineage>
        <taxon>Bacteria</taxon>
        <taxon>Pseudomonadati</taxon>
        <taxon>Pseudomonadota</taxon>
        <taxon>Gammaproteobacteria</taxon>
        <taxon>Lysobacterales</taxon>
        <taxon>Rhodanobacteraceae</taxon>
        <taxon>Rhodanobacter</taxon>
    </lineage>
</organism>
<reference evidence="2 3" key="1">
    <citation type="submission" date="2017-08" db="EMBL/GenBank/DDBJ databases">
        <title>Infants hospitalized years apart are colonized by the same room-sourced microbial strains.</title>
        <authorList>
            <person name="Brooks B."/>
            <person name="Olm M.R."/>
            <person name="Firek B.A."/>
            <person name="Baker R."/>
            <person name="Thomas B.C."/>
            <person name="Morowitz M.J."/>
            <person name="Banfield J.F."/>
        </authorList>
    </citation>
    <scope>NUCLEOTIDE SEQUENCE [LARGE SCALE GENOMIC DNA]</scope>
    <source>
        <strain evidence="2">S2_005_003_R2_42</strain>
    </source>
</reference>
<dbReference type="AlphaFoldDB" id="A0A2W5MBY2"/>
<feature type="chain" id="PRO_5015943435" description="Transglutaminase-like domain-containing protein" evidence="1">
    <location>
        <begin position="29"/>
        <end position="377"/>
    </location>
</feature>